<dbReference type="eggNOG" id="COG3609">
    <property type="taxonomic scope" value="Bacteria"/>
</dbReference>
<keyword evidence="3" id="KW-1185">Reference proteome</keyword>
<name>G8NYD0_GRAMM</name>
<keyword evidence="1" id="KW-0812">Transmembrane</keyword>
<dbReference type="AlphaFoldDB" id="G8NYD0"/>
<evidence type="ECO:0000313" key="2">
    <source>
        <dbReference type="EMBL" id="AEU37896.1"/>
    </source>
</evidence>
<feature type="transmembrane region" description="Helical" evidence="1">
    <location>
        <begin position="178"/>
        <end position="198"/>
    </location>
</feature>
<dbReference type="Proteomes" id="UP000007113">
    <property type="component" value="Chromosome"/>
</dbReference>
<keyword evidence="1" id="KW-1133">Transmembrane helix</keyword>
<dbReference type="KEGG" id="gma:AciX8_3606"/>
<protein>
    <submittedName>
        <fullName evidence="2">Uncharacterized protein</fullName>
    </submittedName>
</protein>
<dbReference type="OrthoDB" id="115074at2"/>
<evidence type="ECO:0000313" key="3">
    <source>
        <dbReference type="Proteomes" id="UP000007113"/>
    </source>
</evidence>
<evidence type="ECO:0000256" key="1">
    <source>
        <dbReference type="SAM" id="Phobius"/>
    </source>
</evidence>
<dbReference type="STRING" id="682795.AciX8_3606"/>
<gene>
    <name evidence="2" type="ordered locus">AciX8_3606</name>
</gene>
<sequence length="446" mass="49493">MIIEELTDPKSEGISPEEIALALKRILTSRSFRTSNQCSGLLRYIVEHTLAGEENLLRERVIGAELFGRAANYETSEDPVVRLRVSDVRKRLAQYYQSNRDQHRVQIDIPSGSYRATFHRNAEAAAIAVAKEPGPTAQVVAEPVPLRELAIHSEAIATDRTEDPRIGRTPGKRSVRTILAAVALCILLLIGALALIHANSSNKAFRTFWAPWIANTKPVILSIGSNAVYRFRFEYLDRYAEQHNLKNSGQEFYVPLQKGGTISADDMIPAYNSFVALGDVAAVSRIVAALTQEKKPFQERFPNDVSFAELRENPSVLIGGFNNSMTLELTKQLEFVMRGGNEIIDTLDPKRKWQLNTLKDPPDTADYAIITRLVQRNGDAPLISVAGLGQYGTLASAELISSPTNIHLIIDRLPQGWSDKNLQVVVRISIVDFKASASEVVAYKSW</sequence>
<dbReference type="EMBL" id="CP003130">
    <property type="protein sequence ID" value="AEU37896.1"/>
    <property type="molecule type" value="Genomic_DNA"/>
</dbReference>
<keyword evidence="1" id="KW-0472">Membrane</keyword>
<dbReference type="RefSeq" id="WP_014266770.1">
    <property type="nucleotide sequence ID" value="NC_016631.1"/>
</dbReference>
<dbReference type="HOGENOM" id="CLU_036287_0_0_0"/>
<reference evidence="2 3" key="1">
    <citation type="submission" date="2011-11" db="EMBL/GenBank/DDBJ databases">
        <title>Complete sequence of Granulicella mallensis MP5ACTX8.</title>
        <authorList>
            <consortium name="US DOE Joint Genome Institute"/>
            <person name="Lucas S."/>
            <person name="Copeland A."/>
            <person name="Lapidus A."/>
            <person name="Cheng J.-F."/>
            <person name="Goodwin L."/>
            <person name="Pitluck S."/>
            <person name="Peters L."/>
            <person name="Lu M."/>
            <person name="Detter J.C."/>
            <person name="Han C."/>
            <person name="Tapia R."/>
            <person name="Land M."/>
            <person name="Hauser L."/>
            <person name="Kyrpides N."/>
            <person name="Ivanova N."/>
            <person name="Mikhailova N."/>
            <person name="Pagani I."/>
            <person name="Rawat S."/>
            <person name="Mannisto M."/>
            <person name="Haggblom M."/>
            <person name="Woyke T."/>
        </authorList>
    </citation>
    <scope>NUCLEOTIDE SEQUENCE [LARGE SCALE GENOMIC DNA]</scope>
    <source>
        <strain evidence="3">ATCC BAA-1857 / DSM 23137 / MP5ACTX8</strain>
    </source>
</reference>
<accession>G8NYD0</accession>
<proteinExistence type="predicted"/>
<organism evidence="2 3">
    <name type="scientific">Granulicella mallensis (strain ATCC BAA-1857 / DSM 23137 / MP5ACTX8)</name>
    <dbReference type="NCBI Taxonomy" id="682795"/>
    <lineage>
        <taxon>Bacteria</taxon>
        <taxon>Pseudomonadati</taxon>
        <taxon>Acidobacteriota</taxon>
        <taxon>Terriglobia</taxon>
        <taxon>Terriglobales</taxon>
        <taxon>Acidobacteriaceae</taxon>
        <taxon>Granulicella</taxon>
    </lineage>
</organism>